<dbReference type="InterPro" id="IPR050452">
    <property type="entry name" value="Metacaspase"/>
</dbReference>
<dbReference type="Pfam" id="PF00656">
    <property type="entry name" value="Peptidase_C14"/>
    <property type="match status" value="1"/>
</dbReference>
<name>A0AA88RBR9_9ASTE</name>
<evidence type="ECO:0000259" key="2">
    <source>
        <dbReference type="Pfam" id="PF00656"/>
    </source>
</evidence>
<gene>
    <name evidence="3" type="ORF">RJ640_009026</name>
</gene>
<comment type="similarity">
    <text evidence="1">Belongs to the peptidase C14B family.</text>
</comment>
<evidence type="ECO:0000313" key="3">
    <source>
        <dbReference type="EMBL" id="KAK2982329.1"/>
    </source>
</evidence>
<reference evidence="3" key="1">
    <citation type="submission" date="2022-12" db="EMBL/GenBank/DDBJ databases">
        <title>Draft genome assemblies for two species of Escallonia (Escalloniales).</title>
        <authorList>
            <person name="Chanderbali A."/>
            <person name="Dervinis C."/>
            <person name="Anghel I."/>
            <person name="Soltis D."/>
            <person name="Soltis P."/>
            <person name="Zapata F."/>
        </authorList>
    </citation>
    <scope>NUCLEOTIDE SEQUENCE</scope>
    <source>
        <strain evidence="3">UCBG92.1500</strain>
        <tissue evidence="3">Leaf</tissue>
    </source>
</reference>
<protein>
    <recommendedName>
        <fullName evidence="2">Peptidase C14 caspase domain-containing protein</fullName>
    </recommendedName>
</protein>
<dbReference type="AlphaFoldDB" id="A0AA88RBR9"/>
<organism evidence="3 4">
    <name type="scientific">Escallonia rubra</name>
    <dbReference type="NCBI Taxonomy" id="112253"/>
    <lineage>
        <taxon>Eukaryota</taxon>
        <taxon>Viridiplantae</taxon>
        <taxon>Streptophyta</taxon>
        <taxon>Embryophyta</taxon>
        <taxon>Tracheophyta</taxon>
        <taxon>Spermatophyta</taxon>
        <taxon>Magnoliopsida</taxon>
        <taxon>eudicotyledons</taxon>
        <taxon>Gunneridae</taxon>
        <taxon>Pentapetalae</taxon>
        <taxon>asterids</taxon>
        <taxon>campanulids</taxon>
        <taxon>Escalloniales</taxon>
        <taxon>Escalloniaceae</taxon>
        <taxon>Escallonia</taxon>
    </lineage>
</organism>
<dbReference type="GO" id="GO:0005737">
    <property type="term" value="C:cytoplasm"/>
    <property type="evidence" value="ECO:0007669"/>
    <property type="project" value="TreeGrafter"/>
</dbReference>
<dbReference type="GO" id="GO:0004197">
    <property type="term" value="F:cysteine-type endopeptidase activity"/>
    <property type="evidence" value="ECO:0007669"/>
    <property type="project" value="InterPro"/>
</dbReference>
<evidence type="ECO:0000256" key="1">
    <source>
        <dbReference type="ARBA" id="ARBA00009005"/>
    </source>
</evidence>
<dbReference type="Proteomes" id="UP001187471">
    <property type="component" value="Unassembled WGS sequence"/>
</dbReference>
<proteinExistence type="inferred from homology"/>
<dbReference type="Gene3D" id="3.40.50.12660">
    <property type="match status" value="1"/>
</dbReference>
<dbReference type="EMBL" id="JAVXUO010001438">
    <property type="protein sequence ID" value="KAK2982329.1"/>
    <property type="molecule type" value="Genomic_DNA"/>
</dbReference>
<sequence length="173" mass="19499">MQLLRKAPGGVTWCTRYAKASPLSRKLTMPLSQASITGGGGTHMRQPLHQTRIIPRQESWEDDPLRIPTKYNMQRAMNWLVQGCQSGDSLVFYYTGHGLRVPDFDGDERDGYDEALCPVDYMTAGKILDDEINARIVRPLPHGAKLHAIIETCHSGTVLDLQFLCRMNQLVFL</sequence>
<dbReference type="PANTHER" id="PTHR48104:SF17">
    <property type="entry name" value="METACASPASE-3"/>
    <property type="match status" value="1"/>
</dbReference>
<keyword evidence="4" id="KW-1185">Reference proteome</keyword>
<evidence type="ECO:0000313" key="4">
    <source>
        <dbReference type="Proteomes" id="UP001187471"/>
    </source>
</evidence>
<comment type="caution">
    <text evidence="3">The sequence shown here is derived from an EMBL/GenBank/DDBJ whole genome shotgun (WGS) entry which is preliminary data.</text>
</comment>
<feature type="domain" description="Peptidase C14 caspase" evidence="2">
    <location>
        <begin position="65"/>
        <end position="164"/>
    </location>
</feature>
<dbReference type="GO" id="GO:0006508">
    <property type="term" value="P:proteolysis"/>
    <property type="evidence" value="ECO:0007669"/>
    <property type="project" value="InterPro"/>
</dbReference>
<dbReference type="InterPro" id="IPR011600">
    <property type="entry name" value="Pept_C14_caspase"/>
</dbReference>
<accession>A0AA88RBR9</accession>
<dbReference type="PANTHER" id="PTHR48104">
    <property type="entry name" value="METACASPASE-4"/>
    <property type="match status" value="1"/>
</dbReference>